<dbReference type="InterPro" id="IPR028978">
    <property type="entry name" value="Chorismate_lyase_/UTRA_dom_sf"/>
</dbReference>
<evidence type="ECO:0000256" key="3">
    <source>
        <dbReference type="ARBA" id="ARBA00023163"/>
    </source>
</evidence>
<name>A0A562NBV4_9HYPH</name>
<organism evidence="5 6">
    <name type="scientific">Mesorhizobium tianshanense</name>
    <dbReference type="NCBI Taxonomy" id="39844"/>
    <lineage>
        <taxon>Bacteria</taxon>
        <taxon>Pseudomonadati</taxon>
        <taxon>Pseudomonadota</taxon>
        <taxon>Alphaproteobacteria</taxon>
        <taxon>Hyphomicrobiales</taxon>
        <taxon>Phyllobacteriaceae</taxon>
        <taxon>Mesorhizobium</taxon>
    </lineage>
</organism>
<dbReference type="Gene3D" id="3.40.1410.10">
    <property type="entry name" value="Chorismate lyase-like"/>
    <property type="match status" value="1"/>
</dbReference>
<dbReference type="PANTHER" id="PTHR44846:SF1">
    <property type="entry name" value="MANNOSYL-D-GLYCERATE TRANSPORT_METABOLISM SYSTEM REPRESSOR MNGR-RELATED"/>
    <property type="match status" value="1"/>
</dbReference>
<dbReference type="GO" id="GO:0003677">
    <property type="term" value="F:DNA binding"/>
    <property type="evidence" value="ECO:0007669"/>
    <property type="project" value="UniProtKB-KW"/>
</dbReference>
<dbReference type="EMBL" id="VLKT01000036">
    <property type="protein sequence ID" value="TWI29548.1"/>
    <property type="molecule type" value="Genomic_DNA"/>
</dbReference>
<dbReference type="InterPro" id="IPR036388">
    <property type="entry name" value="WH-like_DNA-bd_sf"/>
</dbReference>
<dbReference type="NCBIfam" id="TIGR02325">
    <property type="entry name" value="C_P_lyase_phnF"/>
    <property type="match status" value="1"/>
</dbReference>
<dbReference type="InterPro" id="IPR036390">
    <property type="entry name" value="WH_DNA-bd_sf"/>
</dbReference>
<protein>
    <submittedName>
        <fullName evidence="5">GntR family phosphonate transport system transcriptional regulator</fullName>
    </submittedName>
</protein>
<proteinExistence type="predicted"/>
<dbReference type="InterPro" id="IPR011663">
    <property type="entry name" value="UTRA"/>
</dbReference>
<keyword evidence="6" id="KW-1185">Reference proteome</keyword>
<dbReference type="SUPFAM" id="SSF64288">
    <property type="entry name" value="Chorismate lyase-like"/>
    <property type="match status" value="1"/>
</dbReference>
<sequence length="273" mass="30810">MTDWTHRRQREFGPFCRNHDSAQIGSVSTVLERKSGEALWRQIGDQIADEIAAQGLEPGSRLPTEPELASRFDVSRTTVRRAMSMLEDDGLVRIEQGRGTFVHEGIINYEISKRTRYSENLKRQGVDPSRITKRVEEIPASDLVAERLKITPGDLVVVVETLSLANETIISYGQMYYPSLRFPGFAQKRIEEGSISPVLQSYGIHDYTRLNTIITTRPPTDTEARALQQPRSRWVLCTQKVDVDEAGSPICFSEAVWAGDRVQFTVDNDPAEI</sequence>
<dbReference type="CDD" id="cd07377">
    <property type="entry name" value="WHTH_GntR"/>
    <property type="match status" value="1"/>
</dbReference>
<accession>A0A562NBV4</accession>
<dbReference type="InterPro" id="IPR050679">
    <property type="entry name" value="Bact_HTH_transcr_reg"/>
</dbReference>
<dbReference type="Pfam" id="PF00392">
    <property type="entry name" value="GntR"/>
    <property type="match status" value="1"/>
</dbReference>
<keyword evidence="2" id="KW-0238">DNA-binding</keyword>
<dbReference type="SMART" id="SM00866">
    <property type="entry name" value="UTRA"/>
    <property type="match status" value="1"/>
</dbReference>
<evidence type="ECO:0000313" key="5">
    <source>
        <dbReference type="EMBL" id="TWI29548.1"/>
    </source>
</evidence>
<evidence type="ECO:0000259" key="4">
    <source>
        <dbReference type="PROSITE" id="PS50949"/>
    </source>
</evidence>
<dbReference type="InterPro" id="IPR000524">
    <property type="entry name" value="Tscrpt_reg_HTH_GntR"/>
</dbReference>
<dbReference type="SMART" id="SM00345">
    <property type="entry name" value="HTH_GNTR"/>
    <property type="match status" value="1"/>
</dbReference>
<evidence type="ECO:0000313" key="6">
    <source>
        <dbReference type="Proteomes" id="UP000317122"/>
    </source>
</evidence>
<reference evidence="5 6" key="1">
    <citation type="journal article" date="2015" name="Stand. Genomic Sci.">
        <title>Genomic Encyclopedia of Bacterial and Archaeal Type Strains, Phase III: the genomes of soil and plant-associated and newly described type strains.</title>
        <authorList>
            <person name="Whitman W.B."/>
            <person name="Woyke T."/>
            <person name="Klenk H.P."/>
            <person name="Zhou Y."/>
            <person name="Lilburn T.G."/>
            <person name="Beck B.J."/>
            <person name="De Vos P."/>
            <person name="Vandamme P."/>
            <person name="Eisen J.A."/>
            <person name="Garrity G."/>
            <person name="Hugenholtz P."/>
            <person name="Kyrpides N.C."/>
        </authorList>
    </citation>
    <scope>NUCLEOTIDE SEQUENCE [LARGE SCALE GENOMIC DNA]</scope>
    <source>
        <strain evidence="5 6">CGMCC 1.2546</strain>
    </source>
</reference>
<keyword evidence="1" id="KW-0805">Transcription regulation</keyword>
<keyword evidence="3" id="KW-0804">Transcription</keyword>
<comment type="caution">
    <text evidence="5">The sequence shown here is derived from an EMBL/GenBank/DDBJ whole genome shotgun (WGS) entry which is preliminary data.</text>
</comment>
<dbReference type="InterPro" id="IPR012702">
    <property type="entry name" value="CP_lyase_PhnF"/>
</dbReference>
<dbReference type="SUPFAM" id="SSF46785">
    <property type="entry name" value="Winged helix' DNA-binding domain"/>
    <property type="match status" value="1"/>
</dbReference>
<feature type="domain" description="HTH gntR-type" evidence="4">
    <location>
        <begin position="37"/>
        <end position="105"/>
    </location>
</feature>
<dbReference type="Pfam" id="PF07702">
    <property type="entry name" value="UTRA"/>
    <property type="match status" value="1"/>
</dbReference>
<dbReference type="PROSITE" id="PS50949">
    <property type="entry name" value="HTH_GNTR"/>
    <property type="match status" value="1"/>
</dbReference>
<evidence type="ECO:0000256" key="1">
    <source>
        <dbReference type="ARBA" id="ARBA00023015"/>
    </source>
</evidence>
<dbReference type="Proteomes" id="UP000317122">
    <property type="component" value="Unassembled WGS sequence"/>
</dbReference>
<dbReference type="AlphaFoldDB" id="A0A562NBV4"/>
<dbReference type="GO" id="GO:0003700">
    <property type="term" value="F:DNA-binding transcription factor activity"/>
    <property type="evidence" value="ECO:0007669"/>
    <property type="project" value="InterPro"/>
</dbReference>
<gene>
    <name evidence="5" type="ORF">IQ26_05130</name>
</gene>
<dbReference type="PRINTS" id="PR00035">
    <property type="entry name" value="HTHGNTR"/>
</dbReference>
<dbReference type="GO" id="GO:0045892">
    <property type="term" value="P:negative regulation of DNA-templated transcription"/>
    <property type="evidence" value="ECO:0007669"/>
    <property type="project" value="TreeGrafter"/>
</dbReference>
<dbReference type="Gene3D" id="1.10.10.10">
    <property type="entry name" value="Winged helix-like DNA-binding domain superfamily/Winged helix DNA-binding domain"/>
    <property type="match status" value="1"/>
</dbReference>
<dbReference type="PANTHER" id="PTHR44846">
    <property type="entry name" value="MANNOSYL-D-GLYCERATE TRANSPORT/METABOLISM SYSTEM REPRESSOR MNGR-RELATED"/>
    <property type="match status" value="1"/>
</dbReference>
<evidence type="ECO:0000256" key="2">
    <source>
        <dbReference type="ARBA" id="ARBA00023125"/>
    </source>
</evidence>